<sequence>MGNLCNNIDTFLTLHAILTTTLEDPEHQLTSPEAAAIQHLQDSGLSLKHTKGVSKPNKKPKNPPSKSATRPRTNAYSPYSLPSLTPQELVAPEEDLFVIQMMHGFSAPKGRWVGALLVTIHLPLLRCTLHEDGLRRQPSPPDRHSCRSGPWCAISLVDTESSLLSLIKTGRADAYAAERTFFARRCGAHNCALYIAQNLTLFDPALSSAKHHQMLGTKGEHHSTMQSFLKNQQEPLTCTRNQVFFLHRNFGLAAIIHPSASIDFLGRCTPILSLERPGTS</sequence>
<protein>
    <submittedName>
        <fullName evidence="2">Uncharacterized protein</fullName>
    </submittedName>
</protein>
<organism evidence="2 3">
    <name type="scientific">Mycena rosella</name>
    <name type="common">Pink bonnet</name>
    <name type="synonym">Agaricus rosellus</name>
    <dbReference type="NCBI Taxonomy" id="1033263"/>
    <lineage>
        <taxon>Eukaryota</taxon>
        <taxon>Fungi</taxon>
        <taxon>Dikarya</taxon>
        <taxon>Basidiomycota</taxon>
        <taxon>Agaricomycotina</taxon>
        <taxon>Agaricomycetes</taxon>
        <taxon>Agaricomycetidae</taxon>
        <taxon>Agaricales</taxon>
        <taxon>Marasmiineae</taxon>
        <taxon>Mycenaceae</taxon>
        <taxon>Mycena</taxon>
    </lineage>
</organism>
<accession>A0AAD7GA98</accession>
<reference evidence="2" key="1">
    <citation type="submission" date="2023-03" db="EMBL/GenBank/DDBJ databases">
        <title>Massive genome expansion in bonnet fungi (Mycena s.s.) driven by repeated elements and novel gene families across ecological guilds.</title>
        <authorList>
            <consortium name="Lawrence Berkeley National Laboratory"/>
            <person name="Harder C.B."/>
            <person name="Miyauchi S."/>
            <person name="Viragh M."/>
            <person name="Kuo A."/>
            <person name="Thoen E."/>
            <person name="Andreopoulos B."/>
            <person name="Lu D."/>
            <person name="Skrede I."/>
            <person name="Drula E."/>
            <person name="Henrissat B."/>
            <person name="Morin E."/>
            <person name="Kohler A."/>
            <person name="Barry K."/>
            <person name="LaButti K."/>
            <person name="Morin E."/>
            <person name="Salamov A."/>
            <person name="Lipzen A."/>
            <person name="Mereny Z."/>
            <person name="Hegedus B."/>
            <person name="Baldrian P."/>
            <person name="Stursova M."/>
            <person name="Weitz H."/>
            <person name="Taylor A."/>
            <person name="Grigoriev I.V."/>
            <person name="Nagy L.G."/>
            <person name="Martin F."/>
            <person name="Kauserud H."/>
        </authorList>
    </citation>
    <scope>NUCLEOTIDE SEQUENCE</scope>
    <source>
        <strain evidence="2">CBHHK067</strain>
    </source>
</reference>
<dbReference type="Proteomes" id="UP001221757">
    <property type="component" value="Unassembled WGS sequence"/>
</dbReference>
<dbReference type="EMBL" id="JARKIE010000179">
    <property type="protein sequence ID" value="KAJ7670544.1"/>
    <property type="molecule type" value="Genomic_DNA"/>
</dbReference>
<dbReference type="AlphaFoldDB" id="A0AAD7GA98"/>
<gene>
    <name evidence="2" type="ORF">B0H17DRAFT_1209279</name>
</gene>
<comment type="caution">
    <text evidence="2">The sequence shown here is derived from an EMBL/GenBank/DDBJ whole genome shotgun (WGS) entry which is preliminary data.</text>
</comment>
<proteinExistence type="predicted"/>
<feature type="compositionally biased region" description="Basic residues" evidence="1">
    <location>
        <begin position="48"/>
        <end position="61"/>
    </location>
</feature>
<evidence type="ECO:0000256" key="1">
    <source>
        <dbReference type="SAM" id="MobiDB-lite"/>
    </source>
</evidence>
<keyword evidence="3" id="KW-1185">Reference proteome</keyword>
<evidence type="ECO:0000313" key="3">
    <source>
        <dbReference type="Proteomes" id="UP001221757"/>
    </source>
</evidence>
<evidence type="ECO:0000313" key="2">
    <source>
        <dbReference type="EMBL" id="KAJ7670544.1"/>
    </source>
</evidence>
<name>A0AAD7GA98_MYCRO</name>
<feature type="compositionally biased region" description="Polar residues" evidence="1">
    <location>
        <begin position="68"/>
        <end position="83"/>
    </location>
</feature>
<feature type="region of interest" description="Disordered" evidence="1">
    <location>
        <begin position="48"/>
        <end position="83"/>
    </location>
</feature>